<dbReference type="STRING" id="1123498.VR7878_03364"/>
<keyword evidence="2" id="KW-0963">Cytoplasm</keyword>
<organism evidence="6 7">
    <name type="scientific">Vibrio ruber (strain DSM 16370 / JCM 11486 / BCRC 17186 / CECT 7878 / LMG 23124 / VR1)</name>
    <dbReference type="NCBI Taxonomy" id="1123498"/>
    <lineage>
        <taxon>Bacteria</taxon>
        <taxon>Pseudomonadati</taxon>
        <taxon>Pseudomonadota</taxon>
        <taxon>Gammaproteobacteria</taxon>
        <taxon>Vibrionales</taxon>
        <taxon>Vibrionaceae</taxon>
        <taxon>Vibrio</taxon>
    </lineage>
</organism>
<comment type="subcellular location">
    <subcellularLocation>
        <location evidence="1">Cytoplasm</location>
    </subcellularLocation>
</comment>
<dbReference type="Proteomes" id="UP000188276">
    <property type="component" value="Unassembled WGS sequence"/>
</dbReference>
<reference evidence="7" key="1">
    <citation type="submission" date="2017-02" db="EMBL/GenBank/DDBJ databases">
        <authorList>
            <person name="Rodrigo-Torres L."/>
            <person name="Arahal R.D."/>
            <person name="Lucena T."/>
        </authorList>
    </citation>
    <scope>NUCLEOTIDE SEQUENCE [LARGE SCALE GENOMIC DNA]</scope>
    <source>
        <strain evidence="7">CECT 7878</strain>
    </source>
</reference>
<dbReference type="EMBL" id="FULE01000048">
    <property type="protein sequence ID" value="SJN59339.1"/>
    <property type="molecule type" value="Genomic_DNA"/>
</dbReference>
<dbReference type="InterPro" id="IPR029058">
    <property type="entry name" value="AB_hydrolase_fold"/>
</dbReference>
<dbReference type="GO" id="GO:0008849">
    <property type="term" value="F:enterochelin esterase activity"/>
    <property type="evidence" value="ECO:0007669"/>
    <property type="project" value="InterPro"/>
</dbReference>
<feature type="domain" description="Enterochelin esterase N-terminal" evidence="5">
    <location>
        <begin position="55"/>
        <end position="184"/>
    </location>
</feature>
<dbReference type="PANTHER" id="PTHR48098:SF3">
    <property type="entry name" value="IRON(III) ENTEROBACTIN ESTERASE"/>
    <property type="match status" value="1"/>
</dbReference>
<name>A0A1R4LSH4_VIBR1</name>
<dbReference type="AlphaFoldDB" id="A0A1R4LSH4"/>
<dbReference type="NCBIfam" id="NF007758">
    <property type="entry name" value="PRK10439.1"/>
    <property type="match status" value="1"/>
</dbReference>
<dbReference type="SUPFAM" id="SSF53474">
    <property type="entry name" value="alpha/beta-Hydrolases"/>
    <property type="match status" value="1"/>
</dbReference>
<evidence type="ECO:0000256" key="4">
    <source>
        <dbReference type="ARBA" id="ARBA00024201"/>
    </source>
</evidence>
<dbReference type="Gene3D" id="3.40.50.1820">
    <property type="entry name" value="alpha/beta hydrolase"/>
    <property type="match status" value="1"/>
</dbReference>
<proteinExistence type="inferred from homology"/>
<dbReference type="InterPro" id="IPR021764">
    <property type="entry name" value="Enterochelin_esterase_N"/>
</dbReference>
<gene>
    <name evidence="6" type="primary">fes</name>
    <name evidence="6" type="ORF">VR7878_03364</name>
</gene>
<dbReference type="InterPro" id="IPR013783">
    <property type="entry name" value="Ig-like_fold"/>
</dbReference>
<dbReference type="InterPro" id="IPR000801">
    <property type="entry name" value="Esterase-like"/>
</dbReference>
<dbReference type="GO" id="GO:0006826">
    <property type="term" value="P:iron ion transport"/>
    <property type="evidence" value="ECO:0007669"/>
    <property type="project" value="InterPro"/>
</dbReference>
<evidence type="ECO:0000313" key="7">
    <source>
        <dbReference type="Proteomes" id="UP000188276"/>
    </source>
</evidence>
<dbReference type="Pfam" id="PF00756">
    <property type="entry name" value="Esterase"/>
    <property type="match status" value="1"/>
</dbReference>
<comment type="similarity">
    <text evidence="4">Belongs to the Fes family.</text>
</comment>
<evidence type="ECO:0000256" key="1">
    <source>
        <dbReference type="ARBA" id="ARBA00004496"/>
    </source>
</evidence>
<dbReference type="InterPro" id="IPR014756">
    <property type="entry name" value="Ig_E-set"/>
</dbReference>
<evidence type="ECO:0000256" key="3">
    <source>
        <dbReference type="ARBA" id="ARBA00022801"/>
    </source>
</evidence>
<protein>
    <submittedName>
        <fullName evidence="6">Enterochelin esterase</fullName>
    </submittedName>
</protein>
<keyword evidence="7" id="KW-1185">Reference proteome</keyword>
<dbReference type="PANTHER" id="PTHR48098">
    <property type="entry name" value="ENTEROCHELIN ESTERASE-RELATED"/>
    <property type="match status" value="1"/>
</dbReference>
<dbReference type="RefSeq" id="WP_077337244.1">
    <property type="nucleotide sequence ID" value="NZ_FULE01000048.1"/>
</dbReference>
<sequence>MVVENTQGQEQQSIARVCGCLTRDNCNIGDEKWWQIICSEGTPVMAAMTGEYADVVFLWRESPPQKDAAATQAVYIDINGVTDHHSFNMAQLTRIAGTDVWFYVAAIPLTWRGGYAFIPVPSALVQPDYAGNYSEKRQQHRQWLQQIFPLSCRDQLNPNGLTHCPWGSAKTPLHMPDAPPQPQWQPFDKLGGKSVAKATYTIDWQSEMLNGSRRVWLYSTASSEPQVLSEQHVAAEQPLSPGQPALPVVLLLDGRFWSESLPIYDALSCATQEGVLPPAVYVLIDEVDGRRRHDDLSCNATFWQAIMQELFPVIAHYFTLSNDPQQTVVAGQSLGGLAAMFAALNWPERFGSVVCQSGSFWWPDFSIVKPPGDYVAPESLHLLSEMSRQVHDGLGRRAGLNIFMEVGSGEDIMIDLSQDMYCQLASQQHNIQYRVFEGGHERLCWRGGIIDGLSYIFSL</sequence>
<evidence type="ECO:0000256" key="2">
    <source>
        <dbReference type="ARBA" id="ARBA00022490"/>
    </source>
</evidence>
<evidence type="ECO:0000313" key="6">
    <source>
        <dbReference type="EMBL" id="SJN59339.1"/>
    </source>
</evidence>
<dbReference type="Pfam" id="PF11806">
    <property type="entry name" value="Enterochelin_N"/>
    <property type="match status" value="1"/>
</dbReference>
<dbReference type="GO" id="GO:0005737">
    <property type="term" value="C:cytoplasm"/>
    <property type="evidence" value="ECO:0007669"/>
    <property type="project" value="UniProtKB-SubCell"/>
</dbReference>
<evidence type="ECO:0000259" key="5">
    <source>
        <dbReference type="Pfam" id="PF11806"/>
    </source>
</evidence>
<dbReference type="Gene3D" id="2.60.40.10">
    <property type="entry name" value="Immunoglobulins"/>
    <property type="match status" value="1"/>
</dbReference>
<dbReference type="GO" id="GO:0005506">
    <property type="term" value="F:iron ion binding"/>
    <property type="evidence" value="ECO:0007669"/>
    <property type="project" value="InterPro"/>
</dbReference>
<dbReference type="InterPro" id="IPR050583">
    <property type="entry name" value="Mycobacterial_A85_antigen"/>
</dbReference>
<accession>A0A1R4LSH4</accession>
<dbReference type="OrthoDB" id="9775130at2"/>
<keyword evidence="3" id="KW-0378">Hydrolase</keyword>
<dbReference type="SUPFAM" id="SSF81296">
    <property type="entry name" value="E set domains"/>
    <property type="match status" value="1"/>
</dbReference>